<name>A0ABW7EX70_9BURK</name>
<evidence type="ECO:0000256" key="12">
    <source>
        <dbReference type="ARBA" id="ARBA00023304"/>
    </source>
</evidence>
<feature type="domain" description="Aconitase/3-isopropylmalate dehydratase large subunit alpha/beta/alpha" evidence="14">
    <location>
        <begin position="12"/>
        <end position="466"/>
    </location>
</feature>
<keyword evidence="10 13" id="KW-0411">Iron-sulfur</keyword>
<keyword evidence="5 13" id="KW-0432">Leucine biosynthesis</keyword>
<dbReference type="HAMAP" id="MF_01026">
    <property type="entry name" value="LeuC_type1"/>
    <property type="match status" value="1"/>
</dbReference>
<comment type="cofactor">
    <cofactor evidence="13">
        <name>[4Fe-4S] cluster</name>
        <dbReference type="ChEBI" id="CHEBI:49883"/>
    </cofactor>
    <text evidence="13">Binds 1 [4Fe-4S] cluster per subunit.</text>
</comment>
<keyword evidence="16" id="KW-1185">Reference proteome</keyword>
<dbReference type="InterPro" id="IPR001030">
    <property type="entry name" value="Acoase/IPM_deHydtase_lsu_aba"/>
</dbReference>
<evidence type="ECO:0000256" key="2">
    <source>
        <dbReference type="ARBA" id="ARBA00002695"/>
    </source>
</evidence>
<evidence type="ECO:0000256" key="1">
    <source>
        <dbReference type="ARBA" id="ARBA00000491"/>
    </source>
</evidence>
<evidence type="ECO:0000256" key="3">
    <source>
        <dbReference type="ARBA" id="ARBA00004729"/>
    </source>
</evidence>
<dbReference type="SUPFAM" id="SSF53732">
    <property type="entry name" value="Aconitase iron-sulfur domain"/>
    <property type="match status" value="1"/>
</dbReference>
<dbReference type="PRINTS" id="PR00415">
    <property type="entry name" value="ACONITASE"/>
</dbReference>
<dbReference type="NCBIfam" id="NF004016">
    <property type="entry name" value="PRK05478.1"/>
    <property type="match status" value="1"/>
</dbReference>
<gene>
    <name evidence="13 15" type="primary">leuC</name>
    <name evidence="15" type="ORF">ACG00Y_03200</name>
</gene>
<evidence type="ECO:0000256" key="7">
    <source>
        <dbReference type="ARBA" id="ARBA00022605"/>
    </source>
</evidence>
<feature type="binding site" evidence="13">
    <location>
        <position position="419"/>
    </location>
    <ligand>
        <name>[4Fe-4S] cluster</name>
        <dbReference type="ChEBI" id="CHEBI:49883"/>
    </ligand>
</feature>
<sequence length="475" mass="51057">MSPATSPQTLYDKLWTSHVVSEDRDEHGDTTALIYIDRQMLHEVSSPQGFEGLRMRGLPVRRAETQLAVADHAVPTRHRDQPIADPLAREQVALLERNTTATGLRYIPLTDGRHGIVHVIGPEQGFTLPGITLVCGDSHTSTHGAFGALAFGIGASEVECVLATQTLRQRRARNLRVRVSGTLPPGVTAKDVILAVIGRLGASGAVGHTLEFCGDTIEAMTMAERMTVCNMSIEAGARSGLIAPDERTYAWLEGRPMAPRGAQWEQALDYWRTLHSDAGAVFDRSIDLDANTLAPQVTWGTSPDQVLAIDGRVPDPATAPNDAAARKIARALDYMGLSAGTPLQDVAIDHVFIGSCTNSRIEDLRAAAAQLQGRRKAEHVKALVVPGSAQVARQAEAEGLDRLFTAAGFEWREPACSLCVAMNDDRLLPGERCASTSNRNFEGRQGVGARTHLVSPAMAAESAIAGHLADPRTER</sequence>
<dbReference type="InterPro" id="IPR004430">
    <property type="entry name" value="3-IsopropMal_deHydase_lsu"/>
</dbReference>
<proteinExistence type="inferred from homology"/>
<dbReference type="InterPro" id="IPR033941">
    <property type="entry name" value="IPMI_cat"/>
</dbReference>
<evidence type="ECO:0000256" key="5">
    <source>
        <dbReference type="ARBA" id="ARBA00022430"/>
    </source>
</evidence>
<evidence type="ECO:0000256" key="6">
    <source>
        <dbReference type="ARBA" id="ARBA00022485"/>
    </source>
</evidence>
<dbReference type="CDD" id="cd01583">
    <property type="entry name" value="IPMI"/>
    <property type="match status" value="1"/>
</dbReference>
<dbReference type="RefSeq" id="WP_394475900.1">
    <property type="nucleotide sequence ID" value="NZ_JBIGHV010000001.1"/>
</dbReference>
<dbReference type="Proteomes" id="UP001606210">
    <property type="component" value="Unassembled WGS sequence"/>
</dbReference>
<keyword evidence="6 13" id="KW-0004">4Fe-4S</keyword>
<evidence type="ECO:0000256" key="8">
    <source>
        <dbReference type="ARBA" id="ARBA00022723"/>
    </source>
</evidence>
<comment type="caution">
    <text evidence="15">The sequence shown here is derived from an EMBL/GenBank/DDBJ whole genome shotgun (WGS) entry which is preliminary data.</text>
</comment>
<dbReference type="NCBIfam" id="NF009116">
    <property type="entry name" value="PRK12466.1"/>
    <property type="match status" value="1"/>
</dbReference>
<dbReference type="Gene3D" id="3.30.499.10">
    <property type="entry name" value="Aconitase, domain 3"/>
    <property type="match status" value="2"/>
</dbReference>
<evidence type="ECO:0000256" key="11">
    <source>
        <dbReference type="ARBA" id="ARBA00023239"/>
    </source>
</evidence>
<comment type="catalytic activity">
    <reaction evidence="1 13">
        <text>(2R,3S)-3-isopropylmalate = (2S)-2-isopropylmalate</text>
        <dbReference type="Rhea" id="RHEA:32287"/>
        <dbReference type="ChEBI" id="CHEBI:1178"/>
        <dbReference type="ChEBI" id="CHEBI:35121"/>
        <dbReference type="EC" id="4.2.1.33"/>
    </reaction>
</comment>
<dbReference type="InterPro" id="IPR015931">
    <property type="entry name" value="Acnase/IPM_dHydase_lsu_aba_1/3"/>
</dbReference>
<keyword evidence="11 13" id="KW-0456">Lyase</keyword>
<evidence type="ECO:0000256" key="4">
    <source>
        <dbReference type="ARBA" id="ARBA00011271"/>
    </source>
</evidence>
<comment type="pathway">
    <text evidence="3 13">Amino-acid biosynthesis; L-leucine biosynthesis; L-leucine from 3-methyl-2-oxobutanoate: step 2/4.</text>
</comment>
<dbReference type="NCBIfam" id="TIGR00170">
    <property type="entry name" value="leuC"/>
    <property type="match status" value="1"/>
</dbReference>
<dbReference type="PROSITE" id="PS00450">
    <property type="entry name" value="ACONITASE_1"/>
    <property type="match status" value="1"/>
</dbReference>
<comment type="function">
    <text evidence="2 13">Catalyzes the isomerization between 2-isopropylmalate and 3-isopropylmalate, via the formation of 2-isopropylmaleate.</text>
</comment>
<dbReference type="Pfam" id="PF00330">
    <property type="entry name" value="Aconitase"/>
    <property type="match status" value="1"/>
</dbReference>
<comment type="similarity">
    <text evidence="13">Belongs to the aconitase/IPM isomerase family. LeuC type 1 subfamily.</text>
</comment>
<keyword evidence="12 13" id="KW-0100">Branched-chain amino acid biosynthesis</keyword>
<dbReference type="PROSITE" id="PS01244">
    <property type="entry name" value="ACONITASE_2"/>
    <property type="match status" value="1"/>
</dbReference>
<dbReference type="PANTHER" id="PTHR43822:SF9">
    <property type="entry name" value="3-ISOPROPYLMALATE DEHYDRATASE"/>
    <property type="match status" value="1"/>
</dbReference>
<accession>A0ABW7EX70</accession>
<dbReference type="GO" id="GO:0003861">
    <property type="term" value="F:3-isopropylmalate dehydratase activity"/>
    <property type="evidence" value="ECO:0007669"/>
    <property type="project" value="UniProtKB-EC"/>
</dbReference>
<evidence type="ECO:0000256" key="9">
    <source>
        <dbReference type="ARBA" id="ARBA00023004"/>
    </source>
</evidence>
<evidence type="ECO:0000313" key="15">
    <source>
        <dbReference type="EMBL" id="MFG6428900.1"/>
    </source>
</evidence>
<dbReference type="EMBL" id="JBIGHV010000001">
    <property type="protein sequence ID" value="MFG6428900.1"/>
    <property type="molecule type" value="Genomic_DNA"/>
</dbReference>
<organism evidence="15 16">
    <name type="scientific">Pelomonas parva</name>
    <dbReference type="NCBI Taxonomy" id="3299032"/>
    <lineage>
        <taxon>Bacteria</taxon>
        <taxon>Pseudomonadati</taxon>
        <taxon>Pseudomonadota</taxon>
        <taxon>Betaproteobacteria</taxon>
        <taxon>Burkholderiales</taxon>
        <taxon>Sphaerotilaceae</taxon>
        <taxon>Roseateles</taxon>
    </lineage>
</organism>
<feature type="binding site" evidence="13">
    <location>
        <position position="416"/>
    </location>
    <ligand>
        <name>[4Fe-4S] cluster</name>
        <dbReference type="ChEBI" id="CHEBI:49883"/>
    </ligand>
</feature>
<dbReference type="InterPro" id="IPR050067">
    <property type="entry name" value="IPM_dehydratase_rel_enz"/>
</dbReference>
<protein>
    <recommendedName>
        <fullName evidence="13">3-isopropylmalate dehydratase large subunit</fullName>
        <ecNumber evidence="13">4.2.1.33</ecNumber>
    </recommendedName>
    <alternativeName>
        <fullName evidence="13">Alpha-IPM isomerase</fullName>
        <shortName evidence="13">IPMI</shortName>
    </alternativeName>
    <alternativeName>
        <fullName evidence="13">Isopropylmalate isomerase</fullName>
    </alternativeName>
</protein>
<evidence type="ECO:0000313" key="16">
    <source>
        <dbReference type="Proteomes" id="UP001606210"/>
    </source>
</evidence>
<keyword evidence="8 13" id="KW-0479">Metal-binding</keyword>
<dbReference type="EC" id="4.2.1.33" evidence="13"/>
<evidence type="ECO:0000256" key="13">
    <source>
        <dbReference type="HAMAP-Rule" id="MF_01026"/>
    </source>
</evidence>
<feature type="binding site" evidence="13">
    <location>
        <position position="356"/>
    </location>
    <ligand>
        <name>[4Fe-4S] cluster</name>
        <dbReference type="ChEBI" id="CHEBI:49883"/>
    </ligand>
</feature>
<reference evidence="15 16" key="1">
    <citation type="submission" date="2024-08" db="EMBL/GenBank/DDBJ databases">
        <authorList>
            <person name="Lu H."/>
        </authorList>
    </citation>
    <scope>NUCLEOTIDE SEQUENCE [LARGE SCALE GENOMIC DNA]</scope>
    <source>
        <strain evidence="15 16">LYH14W</strain>
    </source>
</reference>
<dbReference type="InterPro" id="IPR018136">
    <property type="entry name" value="Aconitase_4Fe-4S_BS"/>
</dbReference>
<comment type="subunit">
    <text evidence="4 13">Heterodimer of LeuC and LeuD.</text>
</comment>
<evidence type="ECO:0000259" key="14">
    <source>
        <dbReference type="Pfam" id="PF00330"/>
    </source>
</evidence>
<dbReference type="InterPro" id="IPR036008">
    <property type="entry name" value="Aconitase_4Fe-4S_dom"/>
</dbReference>
<keyword evidence="7 13" id="KW-0028">Amino-acid biosynthesis</keyword>
<evidence type="ECO:0000256" key="10">
    <source>
        <dbReference type="ARBA" id="ARBA00023014"/>
    </source>
</evidence>
<dbReference type="PANTHER" id="PTHR43822">
    <property type="entry name" value="HOMOACONITASE, MITOCHONDRIAL-RELATED"/>
    <property type="match status" value="1"/>
</dbReference>
<keyword evidence="9 13" id="KW-0408">Iron</keyword>